<sequence length="226" mass="24935">MNPTFTIAHCDLVSDLLQQLLEGNSDTHLIVCASRAEFLVQLTAAIHLPRADPDTITSHSLLTKTIGLLARSSKIRLAFCPSLESLRAYLAVLSPAVEMTTEDGSLSHDRQLLAVLDMMAMHVTTSEFSAQGLSRTLASVVEASSRARMNLRLYECMNALDPSSVVRGSKLWDVNVPLLNGSVRMRSDQGTWGGRGVTVKRVAQRWFEFDQNQNTLNAENRHDIVT</sequence>
<dbReference type="Proteomes" id="UP000030143">
    <property type="component" value="Unassembled WGS sequence"/>
</dbReference>
<gene>
    <name evidence="1" type="ORF">PEX2_088060</name>
</gene>
<protein>
    <submittedName>
        <fullName evidence="1">Uncharacterized protein</fullName>
    </submittedName>
</protein>
<evidence type="ECO:0000313" key="1">
    <source>
        <dbReference type="EMBL" id="KGO60624.1"/>
    </source>
</evidence>
<keyword evidence="2" id="KW-1185">Reference proteome</keyword>
<dbReference type="EMBL" id="JQFZ01000070">
    <property type="protein sequence ID" value="KGO60624.1"/>
    <property type="molecule type" value="Genomic_DNA"/>
</dbReference>
<reference evidence="1 2" key="1">
    <citation type="journal article" date="2015" name="Mol. Plant Microbe Interact.">
        <title>Genome, transcriptome, and functional analyses of Penicillium expansum provide new insights into secondary metabolism and pathogenicity.</title>
        <authorList>
            <person name="Ballester A.R."/>
            <person name="Marcet-Houben M."/>
            <person name="Levin E."/>
            <person name="Sela N."/>
            <person name="Selma-Lazaro C."/>
            <person name="Carmona L."/>
            <person name="Wisniewski M."/>
            <person name="Droby S."/>
            <person name="Gonzalez-Candelas L."/>
            <person name="Gabaldon T."/>
        </authorList>
    </citation>
    <scope>NUCLEOTIDE SEQUENCE [LARGE SCALE GENOMIC DNA]</scope>
    <source>
        <strain evidence="1 2">MD-8</strain>
    </source>
</reference>
<evidence type="ECO:0000313" key="2">
    <source>
        <dbReference type="Proteomes" id="UP000030143"/>
    </source>
</evidence>
<accession>A0A0A2JYX7</accession>
<dbReference type="VEuPathDB" id="FungiDB:PEXP_037360"/>
<dbReference type="RefSeq" id="XP_016601681.1">
    <property type="nucleotide sequence ID" value="XM_016746076.1"/>
</dbReference>
<dbReference type="HOGENOM" id="CLU_071085_2_0_1"/>
<dbReference type="AlphaFoldDB" id="A0A0A2JYX7"/>
<proteinExistence type="predicted"/>
<comment type="caution">
    <text evidence="1">The sequence shown here is derived from an EMBL/GenBank/DDBJ whole genome shotgun (WGS) entry which is preliminary data.</text>
</comment>
<name>A0A0A2JYX7_PENEN</name>
<dbReference type="GeneID" id="27681496"/>
<organism evidence="1 2">
    <name type="scientific">Penicillium expansum</name>
    <name type="common">Blue mold rot fungus</name>
    <dbReference type="NCBI Taxonomy" id="27334"/>
    <lineage>
        <taxon>Eukaryota</taxon>
        <taxon>Fungi</taxon>
        <taxon>Dikarya</taxon>
        <taxon>Ascomycota</taxon>
        <taxon>Pezizomycotina</taxon>
        <taxon>Eurotiomycetes</taxon>
        <taxon>Eurotiomycetidae</taxon>
        <taxon>Eurotiales</taxon>
        <taxon>Aspergillaceae</taxon>
        <taxon>Penicillium</taxon>
    </lineage>
</organism>